<dbReference type="RefSeq" id="WP_326121265.1">
    <property type="nucleotide sequence ID" value="NZ_JARSFG010000003.1"/>
</dbReference>
<dbReference type="EMBL" id="JARSFG010000003">
    <property type="protein sequence ID" value="MEC1177048.1"/>
    <property type="molecule type" value="Genomic_DNA"/>
</dbReference>
<feature type="transmembrane region" description="Helical" evidence="1">
    <location>
        <begin position="6"/>
        <end position="22"/>
    </location>
</feature>
<evidence type="ECO:0000313" key="3">
    <source>
        <dbReference type="Proteomes" id="UP001344888"/>
    </source>
</evidence>
<organism evidence="2 3">
    <name type="scientific">Metasolibacillus meyeri</name>
    <dbReference type="NCBI Taxonomy" id="1071052"/>
    <lineage>
        <taxon>Bacteria</taxon>
        <taxon>Bacillati</taxon>
        <taxon>Bacillota</taxon>
        <taxon>Bacilli</taxon>
        <taxon>Bacillales</taxon>
        <taxon>Caryophanaceae</taxon>
        <taxon>Metasolibacillus</taxon>
    </lineage>
</organism>
<evidence type="ECO:0000256" key="1">
    <source>
        <dbReference type="SAM" id="Phobius"/>
    </source>
</evidence>
<feature type="transmembrane region" description="Helical" evidence="1">
    <location>
        <begin position="58"/>
        <end position="82"/>
    </location>
</feature>
<dbReference type="Proteomes" id="UP001344888">
    <property type="component" value="Unassembled WGS sequence"/>
</dbReference>
<protein>
    <recommendedName>
        <fullName evidence="4">YesK-like protein</fullName>
    </recommendedName>
</protein>
<sequence>MNLYFFLSIGILIIAVFLYKISQKKSKTLFKYIPAVLFAISIAFVYLKMLFISKRYEAITDIIVLMLLAVGLGSALLTAIIIEMINKRK</sequence>
<feature type="transmembrane region" description="Helical" evidence="1">
    <location>
        <begin position="29"/>
        <end position="52"/>
    </location>
</feature>
<keyword evidence="3" id="KW-1185">Reference proteome</keyword>
<proteinExistence type="predicted"/>
<dbReference type="AlphaFoldDB" id="A0AAW9NQE3"/>
<name>A0AAW9NQE3_9BACL</name>
<accession>A0AAW9NQE3</accession>
<gene>
    <name evidence="2" type="ORF">P9B03_01005</name>
</gene>
<evidence type="ECO:0000313" key="2">
    <source>
        <dbReference type="EMBL" id="MEC1177048.1"/>
    </source>
</evidence>
<reference evidence="2 3" key="1">
    <citation type="submission" date="2023-03" db="EMBL/GenBank/DDBJ databases">
        <title>Bacillus Genome Sequencing.</title>
        <authorList>
            <person name="Dunlap C."/>
        </authorList>
    </citation>
    <scope>NUCLEOTIDE SEQUENCE [LARGE SCALE GENOMIC DNA]</scope>
    <source>
        <strain evidence="2 3">B-59205</strain>
    </source>
</reference>
<keyword evidence="1" id="KW-0472">Membrane</keyword>
<keyword evidence="1" id="KW-1133">Transmembrane helix</keyword>
<comment type="caution">
    <text evidence="2">The sequence shown here is derived from an EMBL/GenBank/DDBJ whole genome shotgun (WGS) entry which is preliminary data.</text>
</comment>
<keyword evidence="1" id="KW-0812">Transmembrane</keyword>
<evidence type="ECO:0008006" key="4">
    <source>
        <dbReference type="Google" id="ProtNLM"/>
    </source>
</evidence>